<dbReference type="Pfam" id="PF08447">
    <property type="entry name" value="PAS_3"/>
    <property type="match status" value="1"/>
</dbReference>
<name>A0ABT9Q0U4_9HYPH</name>
<dbReference type="SUPFAM" id="SSF55785">
    <property type="entry name" value="PYP-like sensor domain (PAS domain)"/>
    <property type="match status" value="1"/>
</dbReference>
<organism evidence="2 3">
    <name type="scientific">Neorhizobium huautlense</name>
    <dbReference type="NCBI Taxonomy" id="67774"/>
    <lineage>
        <taxon>Bacteria</taxon>
        <taxon>Pseudomonadati</taxon>
        <taxon>Pseudomonadota</taxon>
        <taxon>Alphaproteobacteria</taxon>
        <taxon>Hyphomicrobiales</taxon>
        <taxon>Rhizobiaceae</taxon>
        <taxon>Rhizobium/Agrobacterium group</taxon>
        <taxon>Neorhizobium</taxon>
    </lineage>
</organism>
<protein>
    <submittedName>
        <fullName evidence="2">PAS domain-containing protein</fullName>
    </submittedName>
</protein>
<dbReference type="Gene3D" id="3.30.450.20">
    <property type="entry name" value="PAS domain"/>
    <property type="match status" value="1"/>
</dbReference>
<evidence type="ECO:0000259" key="1">
    <source>
        <dbReference type="PROSITE" id="PS50112"/>
    </source>
</evidence>
<accession>A0ABT9Q0U4</accession>
<dbReference type="InterPro" id="IPR035965">
    <property type="entry name" value="PAS-like_dom_sf"/>
</dbReference>
<dbReference type="PROSITE" id="PS50112">
    <property type="entry name" value="PAS"/>
    <property type="match status" value="1"/>
</dbReference>
<evidence type="ECO:0000313" key="3">
    <source>
        <dbReference type="Proteomes" id="UP001241472"/>
    </source>
</evidence>
<dbReference type="CDD" id="cd00130">
    <property type="entry name" value="PAS"/>
    <property type="match status" value="1"/>
</dbReference>
<proteinExistence type="predicted"/>
<dbReference type="InterPro" id="IPR013655">
    <property type="entry name" value="PAS_fold_3"/>
</dbReference>
<reference evidence="2 3" key="1">
    <citation type="submission" date="2023-07" db="EMBL/GenBank/DDBJ databases">
        <title>Sorghum-associated microbial communities from plants grown in Nebraska, USA.</title>
        <authorList>
            <person name="Schachtman D."/>
        </authorList>
    </citation>
    <scope>NUCLEOTIDE SEQUENCE [LARGE SCALE GENOMIC DNA]</scope>
    <source>
        <strain evidence="2 3">DS1307</strain>
    </source>
</reference>
<evidence type="ECO:0000313" key="2">
    <source>
        <dbReference type="EMBL" id="MDP9840095.1"/>
    </source>
</evidence>
<dbReference type="InterPro" id="IPR000014">
    <property type="entry name" value="PAS"/>
</dbReference>
<dbReference type="EMBL" id="JAUSRF010000022">
    <property type="protein sequence ID" value="MDP9840095.1"/>
    <property type="molecule type" value="Genomic_DNA"/>
</dbReference>
<dbReference type="Proteomes" id="UP001241472">
    <property type="component" value="Unassembled WGS sequence"/>
</dbReference>
<keyword evidence="3" id="KW-1185">Reference proteome</keyword>
<sequence length="136" mass="15126">MRSVDEGLFSSQLFGGDTPDVGFFTWDIPENILYADGALADLFGIDPREAERGLPIETYLDRVHPDDRSQLAEAISDSIIAHMNQQETYRVLDATGRYVTVASFGRGFRDRDGLPRRYVGIVVPVNEVEAVSGRMS</sequence>
<dbReference type="RefSeq" id="WP_306839373.1">
    <property type="nucleotide sequence ID" value="NZ_JAUSRF010000022.1"/>
</dbReference>
<feature type="domain" description="PAS" evidence="1">
    <location>
        <begin position="17"/>
        <end position="82"/>
    </location>
</feature>
<gene>
    <name evidence="2" type="ORF">J2T09_004875</name>
</gene>
<comment type="caution">
    <text evidence="2">The sequence shown here is derived from an EMBL/GenBank/DDBJ whole genome shotgun (WGS) entry which is preliminary data.</text>
</comment>